<protein>
    <recommendedName>
        <fullName evidence="3">Immunity protein 26 of polymorphic toxin system</fullName>
    </recommendedName>
</protein>
<dbReference type="Pfam" id="PF15428">
    <property type="entry name" value="Imm26"/>
    <property type="match status" value="1"/>
</dbReference>
<accession>A0A1R3V5T4</accession>
<evidence type="ECO:0000313" key="2">
    <source>
        <dbReference type="Proteomes" id="UP000188388"/>
    </source>
</evidence>
<evidence type="ECO:0000313" key="1">
    <source>
        <dbReference type="EMBL" id="SIT55283.1"/>
    </source>
</evidence>
<dbReference type="RefSeq" id="WP_077377394.1">
    <property type="nucleotide sequence ID" value="NZ_FTPD01000013.1"/>
</dbReference>
<dbReference type="InterPro" id="IPR029278">
    <property type="entry name" value="Imm26"/>
</dbReference>
<reference evidence="2" key="1">
    <citation type="submission" date="2017-01" db="EMBL/GenBank/DDBJ databases">
        <authorList>
            <person name="Brunel B."/>
        </authorList>
    </citation>
    <scope>NUCLEOTIDE SEQUENCE [LARGE SCALE GENOMIC DNA]</scope>
</reference>
<gene>
    <name evidence="1" type="ORF">BQ8794_200286</name>
</gene>
<organism evidence="1 2">
    <name type="scientific">Mesorhizobium prunaredense</name>
    <dbReference type="NCBI Taxonomy" id="1631249"/>
    <lineage>
        <taxon>Bacteria</taxon>
        <taxon>Pseudomonadati</taxon>
        <taxon>Pseudomonadota</taxon>
        <taxon>Alphaproteobacteria</taxon>
        <taxon>Hyphomicrobiales</taxon>
        <taxon>Phyllobacteriaceae</taxon>
        <taxon>Mesorhizobium</taxon>
    </lineage>
</organism>
<dbReference type="AlphaFoldDB" id="A0A1R3V5T4"/>
<proteinExistence type="predicted"/>
<dbReference type="Proteomes" id="UP000188388">
    <property type="component" value="Unassembled WGS sequence"/>
</dbReference>
<dbReference type="EMBL" id="FTPD01000013">
    <property type="protein sequence ID" value="SIT55283.1"/>
    <property type="molecule type" value="Genomic_DNA"/>
</dbReference>
<keyword evidence="2" id="KW-1185">Reference proteome</keyword>
<evidence type="ECO:0008006" key="3">
    <source>
        <dbReference type="Google" id="ProtNLM"/>
    </source>
</evidence>
<name>A0A1R3V5T4_9HYPH</name>
<sequence length="154" mass="17581">MKRLNYQEGTWFLVPLRSGGYAVGLVVRMAPKGQIILAYFFGPRLDSVPTLDEIRGFQPNDSVGCLRVGDLGLVNGDWRILGRSQDWDGSHWPVPQFVRRDELSKRSWLVTYSDFDPSVVEKEEPFRSDQVLERDALHGYGAIELLLTKVIETR</sequence>